<comment type="caution">
    <text evidence="3">The sequence shown here is derived from an EMBL/GenBank/DDBJ whole genome shotgun (WGS) entry which is preliminary data.</text>
</comment>
<reference evidence="3" key="1">
    <citation type="submission" date="2014-03" db="EMBL/GenBank/DDBJ databases">
        <authorList>
            <person name="Casaregola S."/>
        </authorList>
    </citation>
    <scope>NUCLEOTIDE SEQUENCE [LARGE SCALE GENOMIC DNA]</scope>
    <source>
        <strain evidence="3">CLIB 918</strain>
    </source>
</reference>
<organism evidence="3 4">
    <name type="scientific">Geotrichum candidum</name>
    <name type="common">Oospora lactis</name>
    <name type="synonym">Dipodascus geotrichum</name>
    <dbReference type="NCBI Taxonomy" id="1173061"/>
    <lineage>
        <taxon>Eukaryota</taxon>
        <taxon>Fungi</taxon>
        <taxon>Dikarya</taxon>
        <taxon>Ascomycota</taxon>
        <taxon>Saccharomycotina</taxon>
        <taxon>Dipodascomycetes</taxon>
        <taxon>Dipodascales</taxon>
        <taxon>Dipodascaceae</taxon>
        <taxon>Geotrichum</taxon>
    </lineage>
</organism>
<keyword evidence="4" id="KW-1185">Reference proteome</keyword>
<keyword evidence="2" id="KW-0812">Transmembrane</keyword>
<evidence type="ECO:0000313" key="4">
    <source>
        <dbReference type="Proteomes" id="UP000242525"/>
    </source>
</evidence>
<name>A0A0J9X3C0_GEOCN</name>
<dbReference type="Proteomes" id="UP000242525">
    <property type="component" value="Unassembled WGS sequence"/>
</dbReference>
<dbReference type="EMBL" id="CCBN010000002">
    <property type="protein sequence ID" value="CDO51939.1"/>
    <property type="molecule type" value="Genomic_DNA"/>
</dbReference>
<evidence type="ECO:0000313" key="3">
    <source>
        <dbReference type="EMBL" id="CDO51939.1"/>
    </source>
</evidence>
<feature type="compositionally biased region" description="Low complexity" evidence="1">
    <location>
        <begin position="36"/>
        <end position="52"/>
    </location>
</feature>
<sequence length="293" mass="33301">MTLRSIFQRKKSRLQSSKYFEPYQGGGSQRPVNQLGNHNGNPGQNKNQQKPGCGYDHYAQPDLSQLYANPSVLVTALERVPSRSQHWKQQQREIIDTEVIDFNSNRKRENNTGNQKRVRKDTFQLQLSNNEGQGSPGRRLYNYTDTSQYQLQYQQQQQQQQQLLDNAVGYLQGLSQLAQYLQNSYSGAAKNPIGADIIDYSEQSLQNAERYRPEPNMGSLSRSDLALILRALVCLISFCSSPFLGVLVVMSCFWPEECAEMILTALMAGFPRTRTDNKANERNGVDSKELVAY</sequence>
<feature type="transmembrane region" description="Helical" evidence="2">
    <location>
        <begin position="227"/>
        <end position="250"/>
    </location>
</feature>
<evidence type="ECO:0000256" key="2">
    <source>
        <dbReference type="SAM" id="Phobius"/>
    </source>
</evidence>
<keyword evidence="2" id="KW-0472">Membrane</keyword>
<protein>
    <submittedName>
        <fullName evidence="3">Uncharacterized protein</fullName>
    </submittedName>
</protein>
<dbReference type="AlphaFoldDB" id="A0A0J9X3C0"/>
<gene>
    <name evidence="3" type="ORF">BN980_GECA02s03310g</name>
</gene>
<feature type="region of interest" description="Disordered" evidence="1">
    <location>
        <begin position="15"/>
        <end position="58"/>
    </location>
</feature>
<evidence type="ECO:0000256" key="1">
    <source>
        <dbReference type="SAM" id="MobiDB-lite"/>
    </source>
</evidence>
<proteinExistence type="predicted"/>
<accession>A0A0J9X3C0</accession>
<keyword evidence="2" id="KW-1133">Transmembrane helix</keyword>